<keyword evidence="3" id="KW-1015">Disulfide bond</keyword>
<dbReference type="Pfam" id="PF14289">
    <property type="entry name" value="DUF4369"/>
    <property type="match status" value="1"/>
</dbReference>
<name>A0A4Z0L625_9FLAO</name>
<dbReference type="InterPro" id="IPR000866">
    <property type="entry name" value="AhpC/TSA"/>
</dbReference>
<dbReference type="Gene3D" id="3.40.30.10">
    <property type="entry name" value="Glutaredoxin"/>
    <property type="match status" value="1"/>
</dbReference>
<dbReference type="Pfam" id="PF00578">
    <property type="entry name" value="AhpC-TSA"/>
    <property type="match status" value="1"/>
</dbReference>
<dbReference type="GO" id="GO:0017004">
    <property type="term" value="P:cytochrome complex assembly"/>
    <property type="evidence" value="ECO:0007669"/>
    <property type="project" value="UniProtKB-KW"/>
</dbReference>
<dbReference type="AlphaFoldDB" id="A0A4Z0L625"/>
<dbReference type="OrthoDB" id="1069091at2"/>
<evidence type="ECO:0000256" key="1">
    <source>
        <dbReference type="ARBA" id="ARBA00004196"/>
    </source>
</evidence>
<dbReference type="InterPro" id="IPR025380">
    <property type="entry name" value="DUF4369"/>
</dbReference>
<dbReference type="GO" id="GO:0016209">
    <property type="term" value="F:antioxidant activity"/>
    <property type="evidence" value="ECO:0007669"/>
    <property type="project" value="InterPro"/>
</dbReference>
<evidence type="ECO:0000313" key="7">
    <source>
        <dbReference type="Proteomes" id="UP000297407"/>
    </source>
</evidence>
<dbReference type="PROSITE" id="PS51352">
    <property type="entry name" value="THIOREDOXIN_2"/>
    <property type="match status" value="1"/>
</dbReference>
<dbReference type="InterPro" id="IPR050553">
    <property type="entry name" value="Thioredoxin_ResA/DsbE_sf"/>
</dbReference>
<accession>A0A4Z0L625</accession>
<dbReference type="PANTHER" id="PTHR42852:SF6">
    <property type="entry name" value="THIOL:DISULFIDE INTERCHANGE PROTEIN DSBE"/>
    <property type="match status" value="1"/>
</dbReference>
<dbReference type="CDD" id="cd02966">
    <property type="entry name" value="TlpA_like_family"/>
    <property type="match status" value="1"/>
</dbReference>
<dbReference type="Proteomes" id="UP000297407">
    <property type="component" value="Unassembled WGS sequence"/>
</dbReference>
<keyword evidence="2" id="KW-0201">Cytochrome c-type biogenesis</keyword>
<evidence type="ECO:0000313" key="6">
    <source>
        <dbReference type="EMBL" id="TGD56565.1"/>
    </source>
</evidence>
<comment type="caution">
    <text evidence="6">The sequence shown here is derived from an EMBL/GenBank/DDBJ whole genome shotgun (WGS) entry which is preliminary data.</text>
</comment>
<gene>
    <name evidence="6" type="ORF">E4635_15395</name>
</gene>
<feature type="domain" description="Thioredoxin" evidence="5">
    <location>
        <begin position="231"/>
        <end position="372"/>
    </location>
</feature>
<dbReference type="PANTHER" id="PTHR42852">
    <property type="entry name" value="THIOL:DISULFIDE INTERCHANGE PROTEIN DSBE"/>
    <property type="match status" value="1"/>
</dbReference>
<dbReference type="RefSeq" id="WP_135527598.1">
    <property type="nucleotide sequence ID" value="NZ_SRLH01000010.1"/>
</dbReference>
<evidence type="ECO:0000259" key="5">
    <source>
        <dbReference type="PROSITE" id="PS51352"/>
    </source>
</evidence>
<evidence type="ECO:0000256" key="3">
    <source>
        <dbReference type="ARBA" id="ARBA00023157"/>
    </source>
</evidence>
<protein>
    <submittedName>
        <fullName evidence="6">AhpC/TSA family protein</fullName>
    </submittedName>
</protein>
<reference evidence="6 7" key="1">
    <citation type="submission" date="2019-04" db="EMBL/GenBank/DDBJ databases">
        <title>Flavobacterium sp. strain DS2-A Genome sequencing and assembly.</title>
        <authorList>
            <person name="Kim I."/>
        </authorList>
    </citation>
    <scope>NUCLEOTIDE SEQUENCE [LARGE SCALE GENOMIC DNA]</scope>
    <source>
        <strain evidence="6 7">DS2-A</strain>
    </source>
</reference>
<organism evidence="6 7">
    <name type="scientific">Flavobacterium humi</name>
    <dbReference type="NCBI Taxonomy" id="2562683"/>
    <lineage>
        <taxon>Bacteria</taxon>
        <taxon>Pseudomonadati</taxon>
        <taxon>Bacteroidota</taxon>
        <taxon>Flavobacteriia</taxon>
        <taxon>Flavobacteriales</taxon>
        <taxon>Flavobacteriaceae</taxon>
        <taxon>Flavobacterium</taxon>
    </lineage>
</organism>
<sequence>MKKILVIAFSGLLLSCGGNGYEINGEINGLSDGTRVFLERQDPEKGVVPVDTVKIEKGKFTFEGKADEPEIHSIRFDGTQGGFIVVVEKGDIKAVVNKDSIPNAKLTGTFNNDELHKYNAEMYKIQKRMMAFQQKNGPIMQQAQQKMDTVTMNRLSKEYAKFQQDFMDYNYKYVESTPKSFLSVLLIEGMFNEMDPKLDKIKKYFDALDADLKETKPGKRIQTKLQDSESVEVGKPAPDFSAKTPDGKTVSLKQSLGKATIIDFWASWCAPCRQENPNVVALYNEFHAKGLNIIGVSLDREGEADKWKEAIAKDQLTWTQVSNLKFWKDPIAVKYGIQSIPATFLLDASGKIVAKNLHGAELKAKVAELLAK</sequence>
<dbReference type="PROSITE" id="PS00194">
    <property type="entry name" value="THIOREDOXIN_1"/>
    <property type="match status" value="1"/>
</dbReference>
<keyword evidence="7" id="KW-1185">Reference proteome</keyword>
<comment type="subcellular location">
    <subcellularLocation>
        <location evidence="1">Cell envelope</location>
    </subcellularLocation>
</comment>
<proteinExistence type="predicted"/>
<dbReference type="InterPro" id="IPR013766">
    <property type="entry name" value="Thioredoxin_domain"/>
</dbReference>
<evidence type="ECO:0000256" key="4">
    <source>
        <dbReference type="ARBA" id="ARBA00023284"/>
    </source>
</evidence>
<dbReference type="EMBL" id="SRLH01000010">
    <property type="protein sequence ID" value="TGD56565.1"/>
    <property type="molecule type" value="Genomic_DNA"/>
</dbReference>
<dbReference type="GO" id="GO:0030313">
    <property type="term" value="C:cell envelope"/>
    <property type="evidence" value="ECO:0007669"/>
    <property type="project" value="UniProtKB-SubCell"/>
</dbReference>
<dbReference type="PROSITE" id="PS51257">
    <property type="entry name" value="PROKAR_LIPOPROTEIN"/>
    <property type="match status" value="1"/>
</dbReference>
<dbReference type="InterPro" id="IPR017937">
    <property type="entry name" value="Thioredoxin_CS"/>
</dbReference>
<evidence type="ECO:0000256" key="2">
    <source>
        <dbReference type="ARBA" id="ARBA00022748"/>
    </source>
</evidence>
<dbReference type="SUPFAM" id="SSF52833">
    <property type="entry name" value="Thioredoxin-like"/>
    <property type="match status" value="1"/>
</dbReference>
<dbReference type="InterPro" id="IPR036249">
    <property type="entry name" value="Thioredoxin-like_sf"/>
</dbReference>
<keyword evidence="4" id="KW-0676">Redox-active center</keyword>
<dbReference type="GO" id="GO:0016491">
    <property type="term" value="F:oxidoreductase activity"/>
    <property type="evidence" value="ECO:0007669"/>
    <property type="project" value="InterPro"/>
</dbReference>